<dbReference type="InterPro" id="IPR015168">
    <property type="entry name" value="SsuA/THI5"/>
</dbReference>
<feature type="chain" id="PRO_5011450479" description="Thiamine pyrimidine synthase" evidence="12">
    <location>
        <begin position="29"/>
        <end position="342"/>
    </location>
</feature>
<evidence type="ECO:0000256" key="8">
    <source>
        <dbReference type="ARBA" id="ARBA00022977"/>
    </source>
</evidence>
<keyword evidence="8" id="KW-0784">Thiamine biosynthesis</keyword>
<evidence type="ECO:0000256" key="9">
    <source>
        <dbReference type="ARBA" id="ARBA00023004"/>
    </source>
</evidence>
<keyword evidence="7" id="KW-0663">Pyridoxal phosphate</keyword>
<evidence type="ECO:0000256" key="10">
    <source>
        <dbReference type="ARBA" id="ARBA00033171"/>
    </source>
</evidence>
<keyword evidence="9" id="KW-0408">Iron</keyword>
<feature type="signal peptide" evidence="12">
    <location>
        <begin position="1"/>
        <end position="28"/>
    </location>
</feature>
<dbReference type="RefSeq" id="WP_176954579.1">
    <property type="nucleotide sequence ID" value="NZ_FNMZ01000001.1"/>
</dbReference>
<dbReference type="STRING" id="356660.SAMN05444336_101205"/>
<comment type="catalytic activity">
    <reaction evidence="11">
        <text>N(6)-(pyridoxal phosphate)-L-lysyl-[4-amino-5-hydroxymethyl-2-methylpyrimidine phosphate synthase] + L-histidyl-[4-amino-5-hydroxymethyl-2-methylpyrimidine phosphate synthase] + 2 Fe(3+) + 4 H2O = L-lysyl-[4-amino-5-hydroxymethyl-2-methylpyrimidine phosphate synthase] + (2S)-2-amino-5-hydroxy-4-oxopentanoyl-[4-amino-5-hydroxymethyl-2-methylpyrimidine phosphate synthase] + 4-amino-2-methyl-5-(phosphooxymethyl)pyrimidine + 3-oxopropanoate + 2 Fe(2+) + 2 H(+)</text>
        <dbReference type="Rhea" id="RHEA:65756"/>
        <dbReference type="Rhea" id="RHEA-COMP:16892"/>
        <dbReference type="Rhea" id="RHEA-COMP:16893"/>
        <dbReference type="Rhea" id="RHEA-COMP:16894"/>
        <dbReference type="Rhea" id="RHEA-COMP:16895"/>
        <dbReference type="ChEBI" id="CHEBI:15377"/>
        <dbReference type="ChEBI" id="CHEBI:15378"/>
        <dbReference type="ChEBI" id="CHEBI:29033"/>
        <dbReference type="ChEBI" id="CHEBI:29034"/>
        <dbReference type="ChEBI" id="CHEBI:29969"/>
        <dbReference type="ChEBI" id="CHEBI:29979"/>
        <dbReference type="ChEBI" id="CHEBI:33190"/>
        <dbReference type="ChEBI" id="CHEBI:58354"/>
        <dbReference type="ChEBI" id="CHEBI:143915"/>
        <dbReference type="ChEBI" id="CHEBI:157692"/>
    </reaction>
    <physiologicalReaction direction="left-to-right" evidence="11">
        <dbReference type="Rhea" id="RHEA:65757"/>
    </physiologicalReaction>
</comment>
<keyword evidence="15" id="KW-1185">Reference proteome</keyword>
<evidence type="ECO:0000259" key="13">
    <source>
        <dbReference type="Pfam" id="PF09084"/>
    </source>
</evidence>
<evidence type="ECO:0000256" key="4">
    <source>
        <dbReference type="ARBA" id="ARBA00011738"/>
    </source>
</evidence>
<evidence type="ECO:0000313" key="14">
    <source>
        <dbReference type="EMBL" id="SDW13161.1"/>
    </source>
</evidence>
<evidence type="ECO:0000256" key="11">
    <source>
        <dbReference type="ARBA" id="ARBA00048179"/>
    </source>
</evidence>
<dbReference type="Proteomes" id="UP000199118">
    <property type="component" value="Unassembled WGS sequence"/>
</dbReference>
<dbReference type="Gene3D" id="3.40.190.10">
    <property type="entry name" value="Periplasmic binding protein-like II"/>
    <property type="match status" value="2"/>
</dbReference>
<sequence length="342" mass="36804">MKTPSLKSLALALSALAAPALTALPASAQTAIKVTLPWVFQGPDSFMLVAVDKGYYKAEGLDVTVDAGRGSVDALNKVASGAYEFGFADLGNLVQFASESPDKAPVAVMIVYDEGPFSIFTLKSSGIEKPEDMAGHSLGSPVFDASFKLFPAFAEATGIDESKVERINMDGKLRETMLLRGQVDMISGHYYSSYIDLLQRGAKPEDLTSFLYSDFGVDFYGNAVLVQREIAEENPELVKKFLRATARAVKEVLADPEVGVAAAKDRDGLLNAEMELARLKLAAETLIYTDYTRANGFGDADPARLQRSIDQISGVFGLDPKPTPAQVFDASFLPPAEDRVLP</sequence>
<keyword evidence="12" id="KW-0732">Signal</keyword>
<feature type="domain" description="SsuA/THI5-like" evidence="13">
    <location>
        <begin position="46"/>
        <end position="257"/>
    </location>
</feature>
<reference evidence="14 15" key="1">
    <citation type="submission" date="2016-10" db="EMBL/GenBank/DDBJ databases">
        <authorList>
            <person name="de Groot N.N."/>
        </authorList>
    </citation>
    <scope>NUCLEOTIDE SEQUENCE [LARGE SCALE GENOMIC DNA]</scope>
    <source>
        <strain evidence="14 15">DSM 17890</strain>
    </source>
</reference>
<dbReference type="GO" id="GO:0016740">
    <property type="term" value="F:transferase activity"/>
    <property type="evidence" value="ECO:0007669"/>
    <property type="project" value="UniProtKB-KW"/>
</dbReference>
<protein>
    <recommendedName>
        <fullName evidence="10">Thiamine pyrimidine synthase</fullName>
    </recommendedName>
</protein>
<comment type="subunit">
    <text evidence="4">Homodimer.</text>
</comment>
<dbReference type="AlphaFoldDB" id="A0A1H2R1B6"/>
<evidence type="ECO:0000256" key="3">
    <source>
        <dbReference type="ARBA" id="ARBA00009406"/>
    </source>
</evidence>
<evidence type="ECO:0000256" key="7">
    <source>
        <dbReference type="ARBA" id="ARBA00022898"/>
    </source>
</evidence>
<comment type="function">
    <text evidence="1">Responsible for the formation of the pyrimidine heterocycle in the thiamine biosynthesis pathway. Catalyzes the formation of hydroxymethylpyrimidine phosphate (HMP-P) from histidine and pyridoxal phosphate (PLP). The protein uses PLP and the active site histidine to form HMP-P, generating an inactive enzyme. The enzyme can only undergo a single turnover, which suggests it is a suicide enzyme.</text>
</comment>
<evidence type="ECO:0000256" key="1">
    <source>
        <dbReference type="ARBA" id="ARBA00003469"/>
    </source>
</evidence>
<organism evidence="14 15">
    <name type="scientific">Albimonas donghaensis</name>
    <dbReference type="NCBI Taxonomy" id="356660"/>
    <lineage>
        <taxon>Bacteria</taxon>
        <taxon>Pseudomonadati</taxon>
        <taxon>Pseudomonadota</taxon>
        <taxon>Alphaproteobacteria</taxon>
        <taxon>Rhodobacterales</taxon>
        <taxon>Paracoccaceae</taxon>
        <taxon>Albimonas</taxon>
    </lineage>
</organism>
<evidence type="ECO:0000256" key="6">
    <source>
        <dbReference type="ARBA" id="ARBA00022723"/>
    </source>
</evidence>
<comment type="pathway">
    <text evidence="2">Cofactor biosynthesis; thiamine diphosphate biosynthesis.</text>
</comment>
<dbReference type="PANTHER" id="PTHR31528:SF1">
    <property type="entry name" value="4-AMINO-5-HYDROXYMETHYL-2-METHYLPYRIMIDINE PHOSPHATE SYNTHASE THI11-RELATED"/>
    <property type="match status" value="1"/>
</dbReference>
<evidence type="ECO:0000256" key="2">
    <source>
        <dbReference type="ARBA" id="ARBA00004948"/>
    </source>
</evidence>
<evidence type="ECO:0000256" key="12">
    <source>
        <dbReference type="SAM" id="SignalP"/>
    </source>
</evidence>
<keyword evidence="6" id="KW-0479">Metal-binding</keyword>
<evidence type="ECO:0000256" key="5">
    <source>
        <dbReference type="ARBA" id="ARBA00022679"/>
    </source>
</evidence>
<dbReference type="GO" id="GO:0046872">
    <property type="term" value="F:metal ion binding"/>
    <property type="evidence" value="ECO:0007669"/>
    <property type="project" value="UniProtKB-KW"/>
</dbReference>
<comment type="similarity">
    <text evidence="3">Belongs to the NMT1/THI5 family.</text>
</comment>
<evidence type="ECO:0000313" key="15">
    <source>
        <dbReference type="Proteomes" id="UP000199118"/>
    </source>
</evidence>
<dbReference type="PANTHER" id="PTHR31528">
    <property type="entry name" value="4-AMINO-5-HYDROXYMETHYL-2-METHYLPYRIMIDINE PHOSPHATE SYNTHASE THI11-RELATED"/>
    <property type="match status" value="1"/>
</dbReference>
<dbReference type="InterPro" id="IPR027939">
    <property type="entry name" value="NMT1/THI5"/>
</dbReference>
<accession>A0A1H2R1B6</accession>
<dbReference type="EMBL" id="FNMZ01000001">
    <property type="protein sequence ID" value="SDW13161.1"/>
    <property type="molecule type" value="Genomic_DNA"/>
</dbReference>
<dbReference type="Pfam" id="PF09084">
    <property type="entry name" value="NMT1"/>
    <property type="match status" value="1"/>
</dbReference>
<gene>
    <name evidence="14" type="ORF">SAMN05444336_101205</name>
</gene>
<keyword evidence="5" id="KW-0808">Transferase</keyword>
<name>A0A1H2R1B6_9RHOB</name>
<dbReference type="GO" id="GO:0009228">
    <property type="term" value="P:thiamine biosynthetic process"/>
    <property type="evidence" value="ECO:0007669"/>
    <property type="project" value="UniProtKB-KW"/>
</dbReference>
<proteinExistence type="inferred from homology"/>
<dbReference type="SUPFAM" id="SSF53850">
    <property type="entry name" value="Periplasmic binding protein-like II"/>
    <property type="match status" value="1"/>
</dbReference>